<dbReference type="GO" id="GO:0030234">
    <property type="term" value="F:enzyme regulator activity"/>
    <property type="evidence" value="ECO:0007669"/>
    <property type="project" value="TreeGrafter"/>
</dbReference>
<comment type="pathway">
    <text evidence="2">Energy metabolism; oxidative phosphorylation.</text>
</comment>
<feature type="transmembrane region" description="Helical" evidence="11">
    <location>
        <begin position="32"/>
        <end position="51"/>
    </location>
</feature>
<dbReference type="Proteomes" id="UP000192247">
    <property type="component" value="Unassembled WGS sequence"/>
</dbReference>
<organism evidence="12 13">
    <name type="scientific">Tropilaelaps mercedesae</name>
    <dbReference type="NCBI Taxonomy" id="418985"/>
    <lineage>
        <taxon>Eukaryota</taxon>
        <taxon>Metazoa</taxon>
        <taxon>Ecdysozoa</taxon>
        <taxon>Arthropoda</taxon>
        <taxon>Chelicerata</taxon>
        <taxon>Arachnida</taxon>
        <taxon>Acari</taxon>
        <taxon>Parasitiformes</taxon>
        <taxon>Mesostigmata</taxon>
        <taxon>Gamasina</taxon>
        <taxon>Dermanyssoidea</taxon>
        <taxon>Laelapidae</taxon>
        <taxon>Tropilaelaps</taxon>
    </lineage>
</organism>
<evidence type="ECO:0000256" key="4">
    <source>
        <dbReference type="ARBA" id="ARBA00022692"/>
    </source>
</evidence>
<evidence type="ECO:0000256" key="1">
    <source>
        <dbReference type="ARBA" id="ARBA00004434"/>
    </source>
</evidence>
<dbReference type="PIRSF" id="PIRSF000277">
    <property type="entry name" value="COX6A1"/>
    <property type="match status" value="1"/>
</dbReference>
<keyword evidence="9 11" id="KW-0472">Membrane</keyword>
<comment type="subcellular location">
    <subcellularLocation>
        <location evidence="1">Mitochondrion inner membrane</location>
        <topology evidence="1">Single-pass membrane protein</topology>
    </subcellularLocation>
</comment>
<dbReference type="GO" id="GO:0006123">
    <property type="term" value="P:mitochondrial electron transport, cytochrome c to oxygen"/>
    <property type="evidence" value="ECO:0007669"/>
    <property type="project" value="TreeGrafter"/>
</dbReference>
<dbReference type="InParanoid" id="A0A1V9XPM6"/>
<evidence type="ECO:0000256" key="11">
    <source>
        <dbReference type="SAM" id="Phobius"/>
    </source>
</evidence>
<evidence type="ECO:0000256" key="10">
    <source>
        <dbReference type="RuleBase" id="RU004396"/>
    </source>
</evidence>
<proteinExistence type="inferred from homology"/>
<evidence type="ECO:0000313" key="13">
    <source>
        <dbReference type="Proteomes" id="UP000192247"/>
    </source>
</evidence>
<dbReference type="PANTHER" id="PTHR11504">
    <property type="entry name" value="CYTOCHROME C OXIDASE POLYPEPTIDE VIA"/>
    <property type="match status" value="1"/>
</dbReference>
<dbReference type="Pfam" id="PF02046">
    <property type="entry name" value="COX6A"/>
    <property type="match status" value="1"/>
</dbReference>
<dbReference type="Gene3D" id="4.10.95.10">
    <property type="entry name" value="Cytochrome c oxidase, subunit VIa"/>
    <property type="match status" value="1"/>
</dbReference>
<dbReference type="EMBL" id="MNPL01006580">
    <property type="protein sequence ID" value="OQR75298.1"/>
    <property type="molecule type" value="Genomic_DNA"/>
</dbReference>
<accession>A0A1V9XPM6</accession>
<evidence type="ECO:0000256" key="2">
    <source>
        <dbReference type="ARBA" id="ARBA00004673"/>
    </source>
</evidence>
<keyword evidence="7 11" id="KW-1133">Transmembrane helix</keyword>
<keyword evidence="8" id="KW-0496">Mitochondrion</keyword>
<keyword evidence="13" id="KW-1185">Reference proteome</keyword>
<keyword evidence="5" id="KW-0999">Mitochondrion inner membrane</keyword>
<dbReference type="OrthoDB" id="5947505at2759"/>
<evidence type="ECO:0000313" key="12">
    <source>
        <dbReference type="EMBL" id="OQR75298.1"/>
    </source>
</evidence>
<dbReference type="InterPro" id="IPR036418">
    <property type="entry name" value="Cyt_c_oxidase_su6a_sf"/>
</dbReference>
<evidence type="ECO:0000256" key="5">
    <source>
        <dbReference type="ARBA" id="ARBA00022792"/>
    </source>
</evidence>
<evidence type="ECO:0000256" key="9">
    <source>
        <dbReference type="ARBA" id="ARBA00023136"/>
    </source>
</evidence>
<dbReference type="FunCoup" id="A0A1V9XPM6">
    <property type="interactions" value="265"/>
</dbReference>
<dbReference type="SUPFAM" id="SSF81411">
    <property type="entry name" value="Mitochondrial cytochrome c oxidase subunit VIa"/>
    <property type="match status" value="1"/>
</dbReference>
<evidence type="ECO:0000256" key="7">
    <source>
        <dbReference type="ARBA" id="ARBA00022989"/>
    </source>
</evidence>
<dbReference type="FunFam" id="4.10.95.10:FF:000001">
    <property type="entry name" value="Cytochrome c oxidase subunit 6A, mitochondrial"/>
    <property type="match status" value="1"/>
</dbReference>
<sequence length="103" mass="11984">MQRVLTTAVRRFASAAKGAHDHEASMNMWRKITLFIGFPAIGVSMVNAYLAEKEHEAHYKRPEFVKYDHMYIRTKKFPWGDGNRTLFHNPKTNALPEGYEDEL</sequence>
<dbReference type="AlphaFoldDB" id="A0A1V9XPM6"/>
<dbReference type="CDD" id="cd00925">
    <property type="entry name" value="Cyt_c_Oxidase_VIa"/>
    <property type="match status" value="1"/>
</dbReference>
<dbReference type="InterPro" id="IPR001349">
    <property type="entry name" value="Cyt_c_oxidase_su6a"/>
</dbReference>
<comment type="similarity">
    <text evidence="3 10">Belongs to the cytochrome c oxidase subunit 6A family.</text>
</comment>
<protein>
    <submittedName>
        <fullName evidence="12">Cytochrome C oxidase</fullName>
    </submittedName>
</protein>
<reference evidence="12 13" key="1">
    <citation type="journal article" date="2017" name="Gigascience">
        <title>Draft genome of the honey bee ectoparasitic mite, Tropilaelaps mercedesae, is shaped by the parasitic life history.</title>
        <authorList>
            <person name="Dong X."/>
            <person name="Armstrong S.D."/>
            <person name="Xia D."/>
            <person name="Makepeace B.L."/>
            <person name="Darby A.C."/>
            <person name="Kadowaki T."/>
        </authorList>
    </citation>
    <scope>NUCLEOTIDE SEQUENCE [LARGE SCALE GENOMIC DNA]</scope>
    <source>
        <strain evidence="12">Wuxi-XJTLU</strain>
    </source>
</reference>
<evidence type="ECO:0000256" key="6">
    <source>
        <dbReference type="ARBA" id="ARBA00022946"/>
    </source>
</evidence>
<name>A0A1V9XPM6_9ACAR</name>
<comment type="caution">
    <text evidence="12">The sequence shown here is derived from an EMBL/GenBank/DDBJ whole genome shotgun (WGS) entry which is preliminary data.</text>
</comment>
<dbReference type="PANTHER" id="PTHR11504:SF0">
    <property type="entry name" value="CYTOCHROME C OXIDASE SUBUNIT"/>
    <property type="match status" value="1"/>
</dbReference>
<gene>
    <name evidence="12" type="ORF">BIW11_00797</name>
</gene>
<evidence type="ECO:0000256" key="3">
    <source>
        <dbReference type="ARBA" id="ARBA00005553"/>
    </source>
</evidence>
<evidence type="ECO:0000256" key="8">
    <source>
        <dbReference type="ARBA" id="ARBA00023128"/>
    </source>
</evidence>
<keyword evidence="4 11" id="KW-0812">Transmembrane</keyword>
<dbReference type="GO" id="GO:0005743">
    <property type="term" value="C:mitochondrial inner membrane"/>
    <property type="evidence" value="ECO:0007669"/>
    <property type="project" value="UniProtKB-SubCell"/>
</dbReference>
<dbReference type="STRING" id="418985.A0A1V9XPM6"/>
<keyword evidence="6" id="KW-0809">Transit peptide</keyword>